<dbReference type="EMBL" id="JACIEH010000003">
    <property type="protein sequence ID" value="MBB4100700.1"/>
    <property type="molecule type" value="Genomic_DNA"/>
</dbReference>
<dbReference type="InterPro" id="IPR006597">
    <property type="entry name" value="Sel1-like"/>
</dbReference>
<protein>
    <recommendedName>
        <fullName evidence="3">Sel1 repeat family protein</fullName>
    </recommendedName>
</protein>
<name>A0A7W6JYD8_9SPHN</name>
<dbReference type="InterPro" id="IPR011990">
    <property type="entry name" value="TPR-like_helical_dom_sf"/>
</dbReference>
<comment type="caution">
    <text evidence="1">The sequence shown here is derived from an EMBL/GenBank/DDBJ whole genome shotgun (WGS) entry which is preliminary data.</text>
</comment>
<evidence type="ECO:0000313" key="1">
    <source>
        <dbReference type="EMBL" id="MBB4100700.1"/>
    </source>
</evidence>
<dbReference type="Proteomes" id="UP000557392">
    <property type="component" value="Unassembled WGS sequence"/>
</dbReference>
<dbReference type="PANTHER" id="PTHR11102">
    <property type="entry name" value="SEL-1-LIKE PROTEIN"/>
    <property type="match status" value="1"/>
</dbReference>
<dbReference type="AlphaFoldDB" id="A0A7W6JYD8"/>
<evidence type="ECO:0000313" key="2">
    <source>
        <dbReference type="Proteomes" id="UP000557392"/>
    </source>
</evidence>
<dbReference type="SUPFAM" id="SSF81901">
    <property type="entry name" value="HCP-like"/>
    <property type="match status" value="1"/>
</dbReference>
<dbReference type="SMART" id="SM00671">
    <property type="entry name" value="SEL1"/>
    <property type="match status" value="4"/>
</dbReference>
<keyword evidence="2" id="KW-1185">Reference proteome</keyword>
<evidence type="ECO:0008006" key="3">
    <source>
        <dbReference type="Google" id="ProtNLM"/>
    </source>
</evidence>
<dbReference type="InterPro" id="IPR050767">
    <property type="entry name" value="Sel1_AlgK"/>
</dbReference>
<dbReference type="PANTHER" id="PTHR11102:SF160">
    <property type="entry name" value="ERAD-ASSOCIATED E3 UBIQUITIN-PROTEIN LIGASE COMPONENT HRD3"/>
    <property type="match status" value="1"/>
</dbReference>
<dbReference type="Gene3D" id="1.25.40.10">
    <property type="entry name" value="Tetratricopeptide repeat domain"/>
    <property type="match status" value="1"/>
</dbReference>
<accession>A0A7W6JYD8</accession>
<organism evidence="1 2">
    <name type="scientific">Sphingomonas kyeonggiensis</name>
    <dbReference type="NCBI Taxonomy" id="1268553"/>
    <lineage>
        <taxon>Bacteria</taxon>
        <taxon>Pseudomonadati</taxon>
        <taxon>Pseudomonadota</taxon>
        <taxon>Alphaproteobacteria</taxon>
        <taxon>Sphingomonadales</taxon>
        <taxon>Sphingomonadaceae</taxon>
        <taxon>Sphingomonas</taxon>
    </lineage>
</organism>
<gene>
    <name evidence="1" type="ORF">GGR46_004272</name>
</gene>
<dbReference type="Pfam" id="PF08238">
    <property type="entry name" value="Sel1"/>
    <property type="match status" value="4"/>
</dbReference>
<sequence length="238" mass="25659">MTQLDQLSSEDIAARLSGSPEERAALIREGAEVGLAEAQAVLGQMLLDQQKPAEAFGWFWKAAQQGHPMGLNMLGRCYDLGWGTPVDKKRAAECFRVAAEAGLDWGMYNYGSALALGAGLTQDKAAALAWFEKAAAMGHAKSTNFVGSFHEEGAIIPRDMTAAADCYARAAEGGDFRGMFNHARMRAEAGDIDGALLWIERCGAEAKPVFREKALAWLAQVPDERLRAEGTAALRKQP</sequence>
<dbReference type="RefSeq" id="WP_183999979.1">
    <property type="nucleotide sequence ID" value="NZ_JACIEH010000003.1"/>
</dbReference>
<reference evidence="1 2" key="1">
    <citation type="submission" date="2020-08" db="EMBL/GenBank/DDBJ databases">
        <title>Genomic Encyclopedia of Type Strains, Phase IV (KMG-IV): sequencing the most valuable type-strain genomes for metagenomic binning, comparative biology and taxonomic classification.</title>
        <authorList>
            <person name="Goeker M."/>
        </authorList>
    </citation>
    <scope>NUCLEOTIDE SEQUENCE [LARGE SCALE GENOMIC DNA]</scope>
    <source>
        <strain evidence="1 2">DSM 101806</strain>
    </source>
</reference>
<proteinExistence type="predicted"/>